<sequence>MNIELINLYKSVVEHFGSQTLTAQALDLEQPSVWAWINGKAKMSSETALLVQEMTDGKFKYKDLFPSRKKSHQAA</sequence>
<dbReference type="InterPro" id="IPR031856">
    <property type="entry name" value="YdaS_toxin-like"/>
</dbReference>
<dbReference type="RefSeq" id="WP_125273663.1">
    <property type="nucleotide sequence ID" value="NZ_CP083947.1"/>
</dbReference>
<proteinExistence type="predicted"/>
<dbReference type="AlphaFoldDB" id="A0A427UXB9"/>
<comment type="caution">
    <text evidence="1">The sequence shown here is derived from an EMBL/GenBank/DDBJ whole genome shotgun (WGS) entry which is preliminary data.</text>
</comment>
<evidence type="ECO:0000313" key="2">
    <source>
        <dbReference type="Proteomes" id="UP000277537"/>
    </source>
</evidence>
<evidence type="ECO:0000313" key="1">
    <source>
        <dbReference type="EMBL" id="RSE25110.1"/>
    </source>
</evidence>
<reference evidence="1 2" key="1">
    <citation type="submission" date="2018-10" db="EMBL/GenBank/DDBJ databases">
        <title>Transmission dynamics of multidrug resistant bacteria on intensive care unit surfaces.</title>
        <authorList>
            <person name="D'Souza A.W."/>
            <person name="Potter R.F."/>
            <person name="Wallace M."/>
            <person name="Shupe A."/>
            <person name="Patel S."/>
            <person name="Sun S."/>
            <person name="Gul D."/>
            <person name="Kwon J.H."/>
            <person name="Andleeb S."/>
            <person name="Burnham C.-A.D."/>
            <person name="Dantas G."/>
        </authorList>
    </citation>
    <scope>NUCLEOTIDE SEQUENCE [LARGE SCALE GENOMIC DNA]</scope>
    <source>
        <strain evidence="1 2">AJ_385</strain>
    </source>
</reference>
<gene>
    <name evidence="1" type="ORF">EGT73_05150</name>
</gene>
<dbReference type="SUPFAM" id="SSF47413">
    <property type="entry name" value="lambda repressor-like DNA-binding domains"/>
    <property type="match status" value="1"/>
</dbReference>
<protein>
    <recommendedName>
        <fullName evidence="3">Transcriptional regulator</fullName>
    </recommendedName>
</protein>
<dbReference type="Pfam" id="PF15943">
    <property type="entry name" value="YdaS_toxin"/>
    <property type="match status" value="1"/>
</dbReference>
<evidence type="ECO:0008006" key="3">
    <source>
        <dbReference type="Google" id="ProtNLM"/>
    </source>
</evidence>
<dbReference type="InterPro" id="IPR010982">
    <property type="entry name" value="Lambda_DNA-bd_dom_sf"/>
</dbReference>
<dbReference type="EMBL" id="RHXE01000007">
    <property type="protein sequence ID" value="RSE25110.1"/>
    <property type="molecule type" value="Genomic_DNA"/>
</dbReference>
<organism evidence="1 2">
    <name type="scientific">Acinetobacter johnsonii</name>
    <dbReference type="NCBI Taxonomy" id="40214"/>
    <lineage>
        <taxon>Bacteria</taxon>
        <taxon>Pseudomonadati</taxon>
        <taxon>Pseudomonadota</taxon>
        <taxon>Gammaproteobacteria</taxon>
        <taxon>Moraxellales</taxon>
        <taxon>Moraxellaceae</taxon>
        <taxon>Acinetobacter</taxon>
    </lineage>
</organism>
<dbReference type="Gene3D" id="1.10.260.40">
    <property type="entry name" value="lambda repressor-like DNA-binding domains"/>
    <property type="match status" value="1"/>
</dbReference>
<accession>A0A427UXB9</accession>
<name>A0A427UXB9_ACIJO</name>
<dbReference type="Proteomes" id="UP000277537">
    <property type="component" value="Unassembled WGS sequence"/>
</dbReference>
<dbReference type="GO" id="GO:0003677">
    <property type="term" value="F:DNA binding"/>
    <property type="evidence" value="ECO:0007669"/>
    <property type="project" value="InterPro"/>
</dbReference>